<dbReference type="SMART" id="SM00388">
    <property type="entry name" value="HisKA"/>
    <property type="match status" value="1"/>
</dbReference>
<dbReference type="Pfam" id="PF07495">
    <property type="entry name" value="Y_Y_Y"/>
    <property type="match status" value="1"/>
</dbReference>
<dbReference type="CDD" id="cd16922">
    <property type="entry name" value="HATPase_EvgS-ArcB-TorS-like"/>
    <property type="match status" value="1"/>
</dbReference>
<dbReference type="InterPro" id="IPR011006">
    <property type="entry name" value="CheY-like_superfamily"/>
</dbReference>
<dbReference type="AlphaFoldDB" id="A0A3D8VED0"/>
<dbReference type="Gene3D" id="2.130.10.10">
    <property type="entry name" value="YVTN repeat-like/Quinoprotein amine dehydrogenase"/>
    <property type="match status" value="3"/>
</dbReference>
<dbReference type="PRINTS" id="PR00344">
    <property type="entry name" value="BCTRLSENSOR"/>
</dbReference>
<dbReference type="Gene3D" id="3.40.50.2300">
    <property type="match status" value="1"/>
</dbReference>
<dbReference type="InterPro" id="IPR001789">
    <property type="entry name" value="Sig_transdc_resp-reg_receiver"/>
</dbReference>
<dbReference type="GO" id="GO:0005886">
    <property type="term" value="C:plasma membrane"/>
    <property type="evidence" value="ECO:0007669"/>
    <property type="project" value="TreeGrafter"/>
</dbReference>
<proteinExistence type="predicted"/>
<comment type="caution">
    <text evidence="12">The sequence shown here is derived from an EMBL/GenBank/DDBJ whole genome shotgun (WGS) entry which is preliminary data.</text>
</comment>
<dbReference type="EMBL" id="QTJR01000006">
    <property type="protein sequence ID" value="RDY67208.1"/>
    <property type="molecule type" value="Genomic_DNA"/>
</dbReference>
<dbReference type="PANTHER" id="PTHR43047">
    <property type="entry name" value="TWO-COMPONENT HISTIDINE PROTEIN KINASE"/>
    <property type="match status" value="1"/>
</dbReference>
<dbReference type="EC" id="2.7.13.3" evidence="2"/>
<feature type="transmembrane region" description="Helical" evidence="8">
    <location>
        <begin position="761"/>
        <end position="783"/>
    </location>
</feature>
<protein>
    <recommendedName>
        <fullName evidence="2">histidine kinase</fullName>
        <ecNumber evidence="2">2.7.13.3</ecNumber>
    </recommendedName>
</protein>
<keyword evidence="4" id="KW-0808">Transferase</keyword>
<keyword evidence="5" id="KW-0418">Kinase</keyword>
<dbReference type="InterPro" id="IPR036890">
    <property type="entry name" value="HATPase_C_sf"/>
</dbReference>
<dbReference type="SUPFAM" id="SSF52172">
    <property type="entry name" value="CheY-like"/>
    <property type="match status" value="1"/>
</dbReference>
<keyword evidence="8" id="KW-1133">Transmembrane helix</keyword>
<reference evidence="12 13" key="1">
    <citation type="submission" date="2018-08" db="EMBL/GenBank/DDBJ databases">
        <title>Lysobacter soli KCTC 22011, whole genome shotgun sequence.</title>
        <authorList>
            <person name="Zhang X."/>
            <person name="Feng G."/>
            <person name="Zhu H."/>
        </authorList>
    </citation>
    <scope>NUCLEOTIDE SEQUENCE [LARGE SCALE GENOMIC DNA]</scope>
    <source>
        <strain evidence="12 13">KCTC 22011</strain>
    </source>
</reference>
<keyword evidence="6" id="KW-0902">Two-component regulatory system</keyword>
<dbReference type="InterPro" id="IPR003594">
    <property type="entry name" value="HATPase_dom"/>
</dbReference>
<evidence type="ECO:0000256" key="2">
    <source>
        <dbReference type="ARBA" id="ARBA00012438"/>
    </source>
</evidence>
<evidence type="ECO:0000256" key="5">
    <source>
        <dbReference type="ARBA" id="ARBA00022777"/>
    </source>
</evidence>
<keyword evidence="13" id="KW-1185">Reference proteome</keyword>
<dbReference type="GO" id="GO:0000155">
    <property type="term" value="F:phosphorelay sensor kinase activity"/>
    <property type="evidence" value="ECO:0007669"/>
    <property type="project" value="InterPro"/>
</dbReference>
<gene>
    <name evidence="12" type="ORF">DX912_11140</name>
</gene>
<organism evidence="12 13">
    <name type="scientific">Lysobacter soli</name>
    <dbReference type="NCBI Taxonomy" id="453783"/>
    <lineage>
        <taxon>Bacteria</taxon>
        <taxon>Pseudomonadati</taxon>
        <taxon>Pseudomonadota</taxon>
        <taxon>Gammaproteobacteria</taxon>
        <taxon>Lysobacterales</taxon>
        <taxon>Lysobacteraceae</taxon>
        <taxon>Lysobacter</taxon>
    </lineage>
</organism>
<dbReference type="SUPFAM" id="SSF63829">
    <property type="entry name" value="Calcium-dependent phosphotriesterase"/>
    <property type="match status" value="2"/>
</dbReference>
<dbReference type="FunFam" id="1.10.287.130:FF:000028">
    <property type="entry name" value="Hybrid signal transduction histidine kinase"/>
    <property type="match status" value="1"/>
</dbReference>
<accession>A0A3D8VED0</accession>
<dbReference type="Pfam" id="PF02518">
    <property type="entry name" value="HATPase_c"/>
    <property type="match status" value="1"/>
</dbReference>
<dbReference type="RefSeq" id="WP_115842579.1">
    <property type="nucleotide sequence ID" value="NZ_CP183976.1"/>
</dbReference>
<keyword evidence="8" id="KW-0812">Transmembrane</keyword>
<dbReference type="PROSITE" id="PS50110">
    <property type="entry name" value="RESPONSE_REGULATORY"/>
    <property type="match status" value="1"/>
</dbReference>
<dbReference type="InterPro" id="IPR011110">
    <property type="entry name" value="Reg_prop"/>
</dbReference>
<evidence type="ECO:0000313" key="12">
    <source>
        <dbReference type="EMBL" id="RDY67208.1"/>
    </source>
</evidence>
<dbReference type="InterPro" id="IPR011123">
    <property type="entry name" value="Y_Y_Y"/>
</dbReference>
<feature type="domain" description="Histidine kinase" evidence="10">
    <location>
        <begin position="819"/>
        <end position="1037"/>
    </location>
</feature>
<dbReference type="Pfam" id="PF00512">
    <property type="entry name" value="HisKA"/>
    <property type="match status" value="1"/>
</dbReference>
<feature type="domain" description="Response regulatory" evidence="11">
    <location>
        <begin position="1059"/>
        <end position="1173"/>
    </location>
</feature>
<dbReference type="Gene3D" id="1.10.287.130">
    <property type="match status" value="1"/>
</dbReference>
<evidence type="ECO:0000259" key="10">
    <source>
        <dbReference type="PROSITE" id="PS50109"/>
    </source>
</evidence>
<dbReference type="InterPro" id="IPR015943">
    <property type="entry name" value="WD40/YVTN_repeat-like_dom_sf"/>
</dbReference>
<dbReference type="Gene3D" id="2.60.40.10">
    <property type="entry name" value="Immunoglobulins"/>
    <property type="match status" value="1"/>
</dbReference>
<evidence type="ECO:0000256" key="9">
    <source>
        <dbReference type="SAM" id="SignalP"/>
    </source>
</evidence>
<dbReference type="CDD" id="cd17546">
    <property type="entry name" value="REC_hyHK_CKI1_RcsC-like"/>
    <property type="match status" value="1"/>
</dbReference>
<dbReference type="SMART" id="SM00448">
    <property type="entry name" value="REC"/>
    <property type="match status" value="1"/>
</dbReference>
<dbReference type="PANTHER" id="PTHR43047:SF72">
    <property type="entry name" value="OSMOSENSING HISTIDINE PROTEIN KINASE SLN1"/>
    <property type="match status" value="1"/>
</dbReference>
<evidence type="ECO:0000256" key="4">
    <source>
        <dbReference type="ARBA" id="ARBA00022679"/>
    </source>
</evidence>
<dbReference type="Gene3D" id="3.30.565.10">
    <property type="entry name" value="Histidine kinase-like ATPase, C-terminal domain"/>
    <property type="match status" value="1"/>
</dbReference>
<dbReference type="Proteomes" id="UP000256829">
    <property type="component" value="Unassembled WGS sequence"/>
</dbReference>
<dbReference type="Pfam" id="PF00072">
    <property type="entry name" value="Response_reg"/>
    <property type="match status" value="1"/>
</dbReference>
<dbReference type="InterPro" id="IPR036097">
    <property type="entry name" value="HisK_dim/P_sf"/>
</dbReference>
<keyword evidence="3 7" id="KW-0597">Phosphoprotein</keyword>
<dbReference type="CDD" id="cd00082">
    <property type="entry name" value="HisKA"/>
    <property type="match status" value="1"/>
</dbReference>
<dbReference type="InterPro" id="IPR005467">
    <property type="entry name" value="His_kinase_dom"/>
</dbReference>
<feature type="signal peptide" evidence="9">
    <location>
        <begin position="1"/>
        <end position="23"/>
    </location>
</feature>
<dbReference type="SMART" id="SM00387">
    <property type="entry name" value="HATPase_c"/>
    <property type="match status" value="1"/>
</dbReference>
<evidence type="ECO:0000256" key="7">
    <source>
        <dbReference type="PROSITE-ProRule" id="PRU00169"/>
    </source>
</evidence>
<dbReference type="Pfam" id="PF07494">
    <property type="entry name" value="Reg_prop"/>
    <property type="match status" value="1"/>
</dbReference>
<evidence type="ECO:0000259" key="11">
    <source>
        <dbReference type="PROSITE" id="PS50110"/>
    </source>
</evidence>
<keyword evidence="8" id="KW-0472">Membrane</keyword>
<dbReference type="FunFam" id="3.30.565.10:FF:000010">
    <property type="entry name" value="Sensor histidine kinase RcsC"/>
    <property type="match status" value="1"/>
</dbReference>
<dbReference type="InterPro" id="IPR003661">
    <property type="entry name" value="HisK_dim/P_dom"/>
</dbReference>
<feature type="modified residue" description="4-aspartylphosphate" evidence="7">
    <location>
        <position position="1108"/>
    </location>
</feature>
<feature type="chain" id="PRO_5017710339" description="histidine kinase" evidence="9">
    <location>
        <begin position="24"/>
        <end position="1178"/>
    </location>
</feature>
<name>A0A3D8VED0_9GAMM</name>
<dbReference type="PROSITE" id="PS50109">
    <property type="entry name" value="HIS_KIN"/>
    <property type="match status" value="1"/>
</dbReference>
<dbReference type="SUPFAM" id="SSF55874">
    <property type="entry name" value="ATPase domain of HSP90 chaperone/DNA topoisomerase II/histidine kinase"/>
    <property type="match status" value="1"/>
</dbReference>
<sequence length="1178" mass="128570">MIRLLWALLLCAVCHAAWSVAWASPAIPRPRQLTVADGLPSNSINGIAEDQSGYLWIATSDGLARYDGITFRIWRAGDGLLDNYLWSVHVDARNRIWVGTSQAGLAMLDTDRRTFRHYDSHNTPGIGSDNVWSVTSTPDGAIWFGTASAGLHRLDPDGRVQRFVPRPDDARSLPSLEVSQLRTTPDGDLWIATRDGAARWNGRDFDRVPPSTFGSPVINSIGVQPDGTLWFGTPRGVGTRGRDGRFDATPFRALGEGATVLDILVRDRAGQYWFDTPQGMGIEQNGRLQNVPLFSASSQGIVRPSWTSSLEDREGGVWFGSAGNGLWYLPANWRQFALYSRQVDDPASLGNAAVHGIAPSSDGSMWLVGTGGVLDRFDPRTGAVTHVARDFSEGYIVYSVLEGRAGYVWMSYHDGLVRLDPRTGHARRWTAHDERDPVPSGSSYLAQTPDGLVWTAGQGGEVQARTAEGVRIESIVPGDLRGPPEGGTIQQIGVGPNGALWLAWSDGLSQWDYTARRFVPVPGAPSGTILSFAQEGRDRMWIARLGVLEAYRWDGDKLTRVERLDRLAGMPEVALNGLAVDPDGVVWATTVRGLLRVEPKRRVVRVYGVRDGLSNQEFPSRPVMTRDRDRILVGSPDGLVMFAPADVHPSVEPPRLLVQSVDVSRADLRTPLDASQPIVLKPGDRDLRVVARLLSFNDARNHAFRFRLRGYDADWVDVDSTGERVYSQLDPGDYTLQIVARAADNIWSPPQTLSVSVQPPWWQTWIAMTAFAGIVVAVGWWSADAYRRRLKRRHAWQLSEREREFAEQASLAKTRFLATLGHEVRTPMTGVLGMSELLLDTPLDGQQRSHVESIRRAGRHLLRLVNDALDLARIESGRLELADEPFDLRDVVDEATTLMAPLAKQKGLAFRVIVDDDAPAGMRGDASRVCQILLNLLANAIKFTERGGVELRVGALSPRGVRFEVIDTGPGLSREQQARLFRRFEQAEGARTAARYGGSGLGLAICQELSAEMGGSIELESAPGEGARFIVVLPLPHAVVPGTHDDAKALLDSRGGPLTLLLVEDDPTVAEVICGLLRAQGHRVTHVSHALAALAESATGTFDAALLDLDLPGMDGLALASHLRMQGFDRPLLAITARADADAEPQAMASGFQGFLRKPVTGAMLAALLQGVPRVEMA</sequence>
<keyword evidence="9" id="KW-0732">Signal</keyword>
<evidence type="ECO:0000256" key="6">
    <source>
        <dbReference type="ARBA" id="ARBA00023012"/>
    </source>
</evidence>
<evidence type="ECO:0000256" key="3">
    <source>
        <dbReference type="ARBA" id="ARBA00022553"/>
    </source>
</evidence>
<evidence type="ECO:0000313" key="13">
    <source>
        <dbReference type="Proteomes" id="UP000256829"/>
    </source>
</evidence>
<dbReference type="InterPro" id="IPR004358">
    <property type="entry name" value="Sig_transdc_His_kin-like_C"/>
</dbReference>
<evidence type="ECO:0000256" key="1">
    <source>
        <dbReference type="ARBA" id="ARBA00000085"/>
    </source>
</evidence>
<comment type="catalytic activity">
    <reaction evidence="1">
        <text>ATP + protein L-histidine = ADP + protein N-phospho-L-histidine.</text>
        <dbReference type="EC" id="2.7.13.3"/>
    </reaction>
</comment>
<dbReference type="InterPro" id="IPR013783">
    <property type="entry name" value="Ig-like_fold"/>
</dbReference>
<dbReference type="SUPFAM" id="SSF47384">
    <property type="entry name" value="Homodimeric domain of signal transducing histidine kinase"/>
    <property type="match status" value="1"/>
</dbReference>
<dbReference type="GO" id="GO:0009927">
    <property type="term" value="F:histidine phosphotransfer kinase activity"/>
    <property type="evidence" value="ECO:0007669"/>
    <property type="project" value="TreeGrafter"/>
</dbReference>
<evidence type="ECO:0000256" key="8">
    <source>
        <dbReference type="SAM" id="Phobius"/>
    </source>
</evidence>
<dbReference type="SUPFAM" id="SSF82171">
    <property type="entry name" value="DPP6 N-terminal domain-like"/>
    <property type="match status" value="1"/>
</dbReference>